<dbReference type="AlphaFoldDB" id="A0A367K317"/>
<protein>
    <submittedName>
        <fullName evidence="2">Uncharacterized protein</fullName>
    </submittedName>
</protein>
<evidence type="ECO:0000313" key="3">
    <source>
        <dbReference type="Proteomes" id="UP000252139"/>
    </source>
</evidence>
<dbReference type="Proteomes" id="UP000252139">
    <property type="component" value="Unassembled WGS sequence"/>
</dbReference>
<organism evidence="2 3">
    <name type="scientific">Rhizopus azygosporus</name>
    <name type="common">Rhizopus microsporus var. azygosporus</name>
    <dbReference type="NCBI Taxonomy" id="86630"/>
    <lineage>
        <taxon>Eukaryota</taxon>
        <taxon>Fungi</taxon>
        <taxon>Fungi incertae sedis</taxon>
        <taxon>Mucoromycota</taxon>
        <taxon>Mucoromycotina</taxon>
        <taxon>Mucoromycetes</taxon>
        <taxon>Mucorales</taxon>
        <taxon>Mucorineae</taxon>
        <taxon>Rhizopodaceae</taxon>
        <taxon>Rhizopus</taxon>
    </lineage>
</organism>
<name>A0A367K317_RHIAZ</name>
<reference evidence="2 3" key="1">
    <citation type="journal article" date="2018" name="G3 (Bethesda)">
        <title>Phylogenetic and Phylogenomic Definition of Rhizopus Species.</title>
        <authorList>
            <person name="Gryganskyi A.P."/>
            <person name="Golan J."/>
            <person name="Dolatabadi S."/>
            <person name="Mondo S."/>
            <person name="Robb S."/>
            <person name="Idnurm A."/>
            <person name="Muszewska A."/>
            <person name="Steczkiewicz K."/>
            <person name="Masonjones S."/>
            <person name="Liao H.L."/>
            <person name="Gajdeczka M.T."/>
            <person name="Anike F."/>
            <person name="Vuek A."/>
            <person name="Anishchenko I.M."/>
            <person name="Voigt K."/>
            <person name="de Hoog G.S."/>
            <person name="Smith M.E."/>
            <person name="Heitman J."/>
            <person name="Vilgalys R."/>
            <person name="Stajich J.E."/>
        </authorList>
    </citation>
    <scope>NUCLEOTIDE SEQUENCE [LARGE SCALE GENOMIC DNA]</scope>
    <source>
        <strain evidence="2 3">CBS 357.93</strain>
    </source>
</reference>
<keyword evidence="3" id="KW-1185">Reference proteome</keyword>
<sequence>MMIFKKRHYLEKNIRTNLKATKEDTSAPGPSNVVINEKTPMSTANKGTSVQAVSPTPTPSTSCTSAPITTSKRYQDKISYSAANRATIFGLTLMSNEGNSQFNLATLSAQDTQRLADTQWQVRVV</sequence>
<evidence type="ECO:0000313" key="2">
    <source>
        <dbReference type="EMBL" id="RCH96604.1"/>
    </source>
</evidence>
<comment type="caution">
    <text evidence="2">The sequence shown here is derived from an EMBL/GenBank/DDBJ whole genome shotgun (WGS) entry which is preliminary data.</text>
</comment>
<proteinExistence type="predicted"/>
<feature type="region of interest" description="Disordered" evidence="1">
    <location>
        <begin position="21"/>
        <end position="67"/>
    </location>
</feature>
<feature type="compositionally biased region" description="Low complexity" evidence="1">
    <location>
        <begin position="48"/>
        <end position="67"/>
    </location>
</feature>
<accession>A0A367K317</accession>
<evidence type="ECO:0000256" key="1">
    <source>
        <dbReference type="SAM" id="MobiDB-lite"/>
    </source>
</evidence>
<gene>
    <name evidence="2" type="ORF">CU097_009551</name>
</gene>
<dbReference type="EMBL" id="PJQL01000353">
    <property type="protein sequence ID" value="RCH96604.1"/>
    <property type="molecule type" value="Genomic_DNA"/>
</dbReference>